<dbReference type="InterPro" id="IPR036736">
    <property type="entry name" value="ACP-like_sf"/>
</dbReference>
<dbReference type="Gene3D" id="3.40.50.980">
    <property type="match status" value="4"/>
</dbReference>
<feature type="compositionally biased region" description="Pro residues" evidence="4">
    <location>
        <begin position="619"/>
        <end position="629"/>
    </location>
</feature>
<dbReference type="Pfam" id="PF00550">
    <property type="entry name" value="PP-binding"/>
    <property type="match status" value="2"/>
</dbReference>
<feature type="domain" description="Carrier" evidence="5">
    <location>
        <begin position="1570"/>
        <end position="1644"/>
    </location>
</feature>
<dbReference type="InterPro" id="IPR029058">
    <property type="entry name" value="AB_hydrolase_fold"/>
</dbReference>
<dbReference type="Pfam" id="PF00668">
    <property type="entry name" value="Condensation"/>
    <property type="match status" value="1"/>
</dbReference>
<name>A0ABW6Z244_9ACTN</name>
<dbReference type="CDD" id="cd05930">
    <property type="entry name" value="A_NRPS"/>
    <property type="match status" value="2"/>
</dbReference>
<dbReference type="Gene3D" id="3.40.50.1820">
    <property type="entry name" value="alpha/beta hydrolase"/>
    <property type="match status" value="1"/>
</dbReference>
<dbReference type="Gene3D" id="1.10.1200.10">
    <property type="entry name" value="ACP-like"/>
    <property type="match status" value="1"/>
</dbReference>
<dbReference type="Proteomes" id="UP001603418">
    <property type="component" value="Unassembled WGS sequence"/>
</dbReference>
<evidence type="ECO:0000259" key="5">
    <source>
        <dbReference type="PROSITE" id="PS50075"/>
    </source>
</evidence>
<dbReference type="PROSITE" id="PS00455">
    <property type="entry name" value="AMP_BINDING"/>
    <property type="match status" value="2"/>
</dbReference>
<dbReference type="InterPro" id="IPR000873">
    <property type="entry name" value="AMP-dep_synth/lig_dom"/>
</dbReference>
<feature type="domain" description="Carrier" evidence="5">
    <location>
        <begin position="505"/>
        <end position="580"/>
    </location>
</feature>
<dbReference type="SUPFAM" id="SSF52777">
    <property type="entry name" value="CoA-dependent acyltransferases"/>
    <property type="match status" value="2"/>
</dbReference>
<dbReference type="Pfam" id="PF13193">
    <property type="entry name" value="AMP-binding_C"/>
    <property type="match status" value="2"/>
</dbReference>
<accession>A0ABW6Z244</accession>
<dbReference type="InterPro" id="IPR006162">
    <property type="entry name" value="Ppantetheine_attach_site"/>
</dbReference>
<keyword evidence="3" id="KW-0597">Phosphoprotein</keyword>
<dbReference type="InterPro" id="IPR010071">
    <property type="entry name" value="AA_adenyl_dom"/>
</dbReference>
<dbReference type="InterPro" id="IPR020845">
    <property type="entry name" value="AMP-binding_CS"/>
</dbReference>
<dbReference type="Gene3D" id="3.30.300.30">
    <property type="match status" value="2"/>
</dbReference>
<dbReference type="SMART" id="SM00823">
    <property type="entry name" value="PKS_PP"/>
    <property type="match status" value="2"/>
</dbReference>
<dbReference type="InterPro" id="IPR025110">
    <property type="entry name" value="AMP-bd_C"/>
</dbReference>
<dbReference type="Pfam" id="PF00501">
    <property type="entry name" value="AMP-binding"/>
    <property type="match status" value="2"/>
</dbReference>
<dbReference type="Gene3D" id="2.30.38.10">
    <property type="entry name" value="Luciferase, Domain 3"/>
    <property type="match status" value="2"/>
</dbReference>
<dbReference type="SUPFAM" id="SSF56801">
    <property type="entry name" value="Acetyl-CoA synthetase-like"/>
    <property type="match status" value="2"/>
</dbReference>
<dbReference type="Gene3D" id="3.30.559.10">
    <property type="entry name" value="Chloramphenicol acetyltransferase-like domain"/>
    <property type="match status" value="1"/>
</dbReference>
<sequence>MTAPTPVPELVARQIALTPDRPAVAAAGRQLTYAELDARADALAHALVAHGAAPDRPVGVLLPRGPDLVVTLLAVWRAGAAYLPLDPGHPSGRLSGLVGQTGLTLVVTDRAGHARVTAAGATAVRADAPAPAGGTLPGEGIARAAAEPGGAAYVMHTSGSTGRPKGVVIDHAGLANRVRWAIGALGLDASDRVLQKTPVTFDAAGWEIFAPLAVGGTVVLAPEGAERDPAALLRAVADTGASVLQVVPSVLRALAEEDGWDRCGALRVLACAGEPLHAEVVQRVLALAPSGVTVWNTYGPTECSVDITAHRFDPAQRTGPVPIGRPITGMRVLVLDDSGEPADTGELFAGGVGVARGYLGRADLTAERFVPDPYGPAGARLYRTGDRVRVRPDGALEYLGRIDRQVKVSGVRIEPGEIEAALESHPAVGGAAVVPVEAPGGGTALAAYVRAPKVPDGLRDFLAERLPGSHVPSVLIAVDRFPATSSGKLDRAALPAPSLAAQAVRQRPAAEETVARVWRDLFKSDGIDPDADFYQLGGTSLQFTRLVNRLRKATGRDLALADLLTETTIAGQARLLAGRDEGNGPGDGNAPVPPTDQADQADQADETDGVTPLNRPDGPSGPVPLPRTGPLPLSFGQRRLWVLDRMKPRSREWVSALFLPVPDGTGTDLVAAALDRLVERHEALRTAFVVQDGEPMQLIRPPAPLELTTAEVTPGELPAVLDRELDRGFDLAGGPLARALLARDPAPGGRQVLVLSVHHIVCDGWSSSVLEREFATVLAALRAGRAPELPALPVQYADFAVWQRERITPETVERELAHWRTALDGAAPLEPRPDHPRPRVRDGRGAMVPLELSPEVTEALTELGRSHGATPFMMLLTGFGTLLARRTGQWDVVLGTPVAGRDRPGTEGVVGFFLNSLVLRLGLSGRMTFDAGIRRVRDACRAAFAHQELPFEQLVADLAPERDSSRTPLYQVAFDLHDEELTGSAADAADLATLVEVSRIAKTDLTLYLRRRPDGGMSGGLEYATALFERDTVARLAEQFALLLQRASASPGTRLDALDLLPDAERGALLRWSGTPAPAYTTDAPGLFERRADASPDAVALRTETGEVTFAELDRRANRIAHRLLGLGAGADSVVGVLVDRGADLIASLLGVWKAGAAYLPIEPGTPAERVRYMLADAGARLLVSGTTVEGARTVSPGAEGAEESRPARSADPQRLAYVIYTSGSTGRPKGVEITHAALAGHLRWAVDELALPAPGGAAVFTSVAFDLGVPNLWAGLLAGRPTTLLPQDLDLTELGDRLVAAAPLAFLKLTPGHLEILSGLPEERIAGLAARIVVAGEALPAALAERWASLLGPGRLINEYGPTETCVGATVHPVTAGSGRDGVPIGRPLPGVRTHVLDSWLRPVPVGAVGELCVGGAGVGRGYTGRPEQTAERFVPDPFGAPGDRLYRTGDLARVLDGGEVEFLGRADTQVKIRGYRVELAEIAAVVAEHPQVRQAVATAHDGLIRVAYVPDGTAPSPRSLTALCAARLPAYMQPAVFTALAAMPLNANGKVDHGALPAPASDEQQPVAPRGIVEERVAEIFTGLLAAPVGAHTGFFRAGGNSILAIRLVAALQDAFDVDLPIRAVFEGPTVAELAALIEDLVRSELDAMSDAELHAYGKEDVDGLRLDDRAAATS</sequence>
<evidence type="ECO:0000313" key="7">
    <source>
        <dbReference type="Proteomes" id="UP001603418"/>
    </source>
</evidence>
<organism evidence="6 7">
    <name type="scientific">Streptomyces eurythermus</name>
    <dbReference type="NCBI Taxonomy" id="42237"/>
    <lineage>
        <taxon>Bacteria</taxon>
        <taxon>Bacillati</taxon>
        <taxon>Actinomycetota</taxon>
        <taxon>Actinomycetes</taxon>
        <taxon>Kitasatosporales</taxon>
        <taxon>Streptomycetaceae</taxon>
        <taxon>Streptomyces</taxon>
    </lineage>
</organism>
<dbReference type="InterPro" id="IPR001242">
    <property type="entry name" value="Condensation_dom"/>
</dbReference>
<reference evidence="6 7" key="1">
    <citation type="submission" date="2024-10" db="EMBL/GenBank/DDBJ databases">
        <title>The Natural Products Discovery Center: Release of the First 8490 Sequenced Strains for Exploring Actinobacteria Biosynthetic Diversity.</title>
        <authorList>
            <person name="Kalkreuter E."/>
            <person name="Kautsar S.A."/>
            <person name="Yang D."/>
            <person name="Bader C.D."/>
            <person name="Teijaro C.N."/>
            <person name="Fluegel L."/>
            <person name="Davis C.M."/>
            <person name="Simpson J.R."/>
            <person name="Lauterbach L."/>
            <person name="Steele A.D."/>
            <person name="Gui C."/>
            <person name="Meng S."/>
            <person name="Li G."/>
            <person name="Viehrig K."/>
            <person name="Ye F."/>
            <person name="Su P."/>
            <person name="Kiefer A.F."/>
            <person name="Nichols A."/>
            <person name="Cepeda A.J."/>
            <person name="Yan W."/>
            <person name="Fan B."/>
            <person name="Jiang Y."/>
            <person name="Adhikari A."/>
            <person name="Zheng C.-J."/>
            <person name="Schuster L."/>
            <person name="Cowan T.M."/>
            <person name="Smanski M.J."/>
            <person name="Chevrette M.G."/>
            <person name="De Carvalho L.P.S."/>
            <person name="Shen B."/>
        </authorList>
    </citation>
    <scope>NUCLEOTIDE SEQUENCE [LARGE SCALE GENOMIC DNA]</scope>
    <source>
        <strain evidence="6 7">NPDC013366</strain>
    </source>
</reference>
<evidence type="ECO:0000256" key="3">
    <source>
        <dbReference type="ARBA" id="ARBA00022553"/>
    </source>
</evidence>
<dbReference type="EMBL" id="JBICBM010000013">
    <property type="protein sequence ID" value="MFF9885230.1"/>
    <property type="molecule type" value="Genomic_DNA"/>
</dbReference>
<dbReference type="CDD" id="cd19531">
    <property type="entry name" value="LCL_NRPS-like"/>
    <property type="match status" value="1"/>
</dbReference>
<dbReference type="InterPro" id="IPR045851">
    <property type="entry name" value="AMP-bd_C_sf"/>
</dbReference>
<gene>
    <name evidence="6" type="ORF">ACF1HC_27100</name>
</gene>
<evidence type="ECO:0000313" key="6">
    <source>
        <dbReference type="EMBL" id="MFF9885230.1"/>
    </source>
</evidence>
<protein>
    <submittedName>
        <fullName evidence="6">Non-ribosomal peptide synthetase</fullName>
    </submittedName>
</protein>
<dbReference type="SUPFAM" id="SSF47336">
    <property type="entry name" value="ACP-like"/>
    <property type="match status" value="2"/>
</dbReference>
<dbReference type="PROSITE" id="PS50075">
    <property type="entry name" value="CARRIER"/>
    <property type="match status" value="2"/>
</dbReference>
<feature type="region of interest" description="Disordered" evidence="4">
    <location>
        <begin position="577"/>
        <end position="631"/>
    </location>
</feature>
<evidence type="ECO:0000256" key="1">
    <source>
        <dbReference type="ARBA" id="ARBA00001957"/>
    </source>
</evidence>
<dbReference type="PROSITE" id="PS00012">
    <property type="entry name" value="PHOSPHOPANTETHEINE"/>
    <property type="match status" value="1"/>
</dbReference>
<dbReference type="RefSeq" id="WP_051815465.1">
    <property type="nucleotide sequence ID" value="NZ_JBFACJ010000006.1"/>
</dbReference>
<keyword evidence="2" id="KW-0596">Phosphopantetheine</keyword>
<comment type="caution">
    <text evidence="6">The sequence shown here is derived from an EMBL/GenBank/DDBJ whole genome shotgun (WGS) entry which is preliminary data.</text>
</comment>
<comment type="cofactor">
    <cofactor evidence="1">
        <name>pantetheine 4'-phosphate</name>
        <dbReference type="ChEBI" id="CHEBI:47942"/>
    </cofactor>
</comment>
<evidence type="ECO:0000256" key="4">
    <source>
        <dbReference type="SAM" id="MobiDB-lite"/>
    </source>
</evidence>
<dbReference type="PANTHER" id="PTHR45527">
    <property type="entry name" value="NONRIBOSOMAL PEPTIDE SYNTHETASE"/>
    <property type="match status" value="1"/>
</dbReference>
<dbReference type="PANTHER" id="PTHR45527:SF1">
    <property type="entry name" value="FATTY ACID SYNTHASE"/>
    <property type="match status" value="1"/>
</dbReference>
<dbReference type="InterPro" id="IPR023213">
    <property type="entry name" value="CAT-like_dom_sf"/>
</dbReference>
<keyword evidence="7" id="KW-1185">Reference proteome</keyword>
<dbReference type="InterPro" id="IPR020806">
    <property type="entry name" value="PKS_PP-bd"/>
</dbReference>
<dbReference type="InterPro" id="IPR009081">
    <property type="entry name" value="PP-bd_ACP"/>
</dbReference>
<dbReference type="NCBIfam" id="TIGR01733">
    <property type="entry name" value="AA-adenyl-dom"/>
    <property type="match status" value="2"/>
</dbReference>
<dbReference type="Gene3D" id="3.30.559.30">
    <property type="entry name" value="Nonribosomal peptide synthetase, condensation domain"/>
    <property type="match status" value="1"/>
</dbReference>
<evidence type="ECO:0000256" key="2">
    <source>
        <dbReference type="ARBA" id="ARBA00022450"/>
    </source>
</evidence>
<proteinExistence type="predicted"/>